<feature type="region of interest" description="Disordered" evidence="1">
    <location>
        <begin position="1"/>
        <end position="31"/>
    </location>
</feature>
<reference evidence="2 3" key="1">
    <citation type="submission" date="2016-11" db="EMBL/GenBank/DDBJ databases">
        <authorList>
            <person name="Jaros S."/>
            <person name="Januszkiewicz K."/>
            <person name="Wedrychowicz H."/>
        </authorList>
    </citation>
    <scope>NUCLEOTIDE SEQUENCE [LARGE SCALE GENOMIC DNA]</scope>
    <source>
        <strain evidence="2 3">GAS242</strain>
    </source>
</reference>
<sequence>MSTDFSIRPVGSPAGTPVIQPPSEAANSAVATELPASQSVTAVDASVAVRNDTEASSDYVSHQAFIDQAAASIVYQVVDSRTQAVVAQYPDEAVLRRRAYFHTLDLTKGEPTRILATDRKA</sequence>
<dbReference type="RefSeq" id="WP_079571755.1">
    <property type="nucleotide sequence ID" value="NZ_LT670818.1"/>
</dbReference>
<protein>
    <recommendedName>
        <fullName evidence="4">FlaG protein</fullName>
    </recommendedName>
</protein>
<dbReference type="EMBL" id="LT670818">
    <property type="protein sequence ID" value="SHH61681.1"/>
    <property type="molecule type" value="Genomic_DNA"/>
</dbReference>
<evidence type="ECO:0008006" key="4">
    <source>
        <dbReference type="Google" id="ProtNLM"/>
    </source>
</evidence>
<dbReference type="AlphaFoldDB" id="A0A1M5UFI4"/>
<organism evidence="2 3">
    <name type="scientific">Bradyrhizobium erythrophlei</name>
    <dbReference type="NCBI Taxonomy" id="1437360"/>
    <lineage>
        <taxon>Bacteria</taxon>
        <taxon>Pseudomonadati</taxon>
        <taxon>Pseudomonadota</taxon>
        <taxon>Alphaproteobacteria</taxon>
        <taxon>Hyphomicrobiales</taxon>
        <taxon>Nitrobacteraceae</taxon>
        <taxon>Bradyrhizobium</taxon>
    </lineage>
</organism>
<dbReference type="Proteomes" id="UP000190675">
    <property type="component" value="Chromosome I"/>
</dbReference>
<dbReference type="SUPFAM" id="SSF160214">
    <property type="entry name" value="FlaG-like"/>
    <property type="match status" value="1"/>
</dbReference>
<name>A0A1M5UFI4_9BRAD</name>
<evidence type="ECO:0000313" key="3">
    <source>
        <dbReference type="Proteomes" id="UP000190675"/>
    </source>
</evidence>
<dbReference type="InterPro" id="IPR035924">
    <property type="entry name" value="FlaG-like_sf"/>
</dbReference>
<evidence type="ECO:0000256" key="1">
    <source>
        <dbReference type="SAM" id="MobiDB-lite"/>
    </source>
</evidence>
<proteinExistence type="predicted"/>
<gene>
    <name evidence="2" type="ORF">SAMN05444169_8376</name>
</gene>
<evidence type="ECO:0000313" key="2">
    <source>
        <dbReference type="EMBL" id="SHH61681.1"/>
    </source>
</evidence>
<accession>A0A1M5UFI4</accession>
<dbReference type="OrthoDB" id="8457098at2"/>